<keyword evidence="2" id="KW-1185">Reference proteome</keyword>
<dbReference type="PANTHER" id="PTHR17985:SF8">
    <property type="entry name" value="TRANSPORT AND GOLGI ORGANIZATION PROTEIN 2 HOMOLOG"/>
    <property type="match status" value="1"/>
</dbReference>
<dbReference type="InterPro" id="IPR008551">
    <property type="entry name" value="TANGO2"/>
</dbReference>
<gene>
    <name evidence="3" type="primary">LOC120279625</name>
</gene>
<dbReference type="RefSeq" id="XP_039142486.1">
    <property type="nucleotide sequence ID" value="XM_039286552.1"/>
</dbReference>
<dbReference type="PANTHER" id="PTHR17985">
    <property type="entry name" value="SER/THR-RICH PROTEIN T10 IN DGCR REGION"/>
    <property type="match status" value="1"/>
</dbReference>
<protein>
    <submittedName>
        <fullName evidence="3">Uncharacterized protein LOC120279625</fullName>
    </submittedName>
</protein>
<sequence length="177" mass="19748">MNSVSSLSQLPNIPPSLAHTSSSSSSSSSSFNNLVREAIVRQKGEPVCVQVVSPGLHVFTYARLDTPWHKAQVLGESLKEMLRSTGDKEIAAKEMVEKLMGKRVKVENDRLPNTGCDSDWEHRLSSNYVETDTELGVFGTKSTRVLAVKTDGETCFYEKYLEEGVWKEHSVQYHLDV</sequence>
<evidence type="ECO:0000313" key="3">
    <source>
        <dbReference type="RefSeq" id="XP_039142486.1"/>
    </source>
</evidence>
<evidence type="ECO:0000313" key="2">
    <source>
        <dbReference type="Proteomes" id="UP001515500"/>
    </source>
</evidence>
<reference evidence="3" key="1">
    <citation type="submission" date="2025-08" db="UniProtKB">
        <authorList>
            <consortium name="RefSeq"/>
        </authorList>
    </citation>
    <scope>IDENTIFICATION</scope>
</reference>
<dbReference type="AlphaFoldDB" id="A0AB40CUI5"/>
<proteinExistence type="predicted"/>
<organism evidence="2 3">
    <name type="scientific">Dioscorea cayennensis subsp. rotundata</name>
    <name type="common">White Guinea yam</name>
    <name type="synonym">Dioscorea rotundata</name>
    <dbReference type="NCBI Taxonomy" id="55577"/>
    <lineage>
        <taxon>Eukaryota</taxon>
        <taxon>Viridiplantae</taxon>
        <taxon>Streptophyta</taxon>
        <taxon>Embryophyta</taxon>
        <taxon>Tracheophyta</taxon>
        <taxon>Spermatophyta</taxon>
        <taxon>Magnoliopsida</taxon>
        <taxon>Liliopsida</taxon>
        <taxon>Dioscoreales</taxon>
        <taxon>Dioscoreaceae</taxon>
        <taxon>Dioscorea</taxon>
    </lineage>
</organism>
<dbReference type="Pfam" id="PF05742">
    <property type="entry name" value="TANGO2"/>
    <property type="match status" value="1"/>
</dbReference>
<dbReference type="GeneID" id="120279625"/>
<feature type="compositionally biased region" description="Polar residues" evidence="1">
    <location>
        <begin position="1"/>
        <end position="11"/>
    </location>
</feature>
<evidence type="ECO:0000256" key="1">
    <source>
        <dbReference type="SAM" id="MobiDB-lite"/>
    </source>
</evidence>
<dbReference type="Proteomes" id="UP001515500">
    <property type="component" value="Chromosome 2"/>
</dbReference>
<accession>A0AB40CUI5</accession>
<name>A0AB40CUI5_DIOCR</name>
<feature type="region of interest" description="Disordered" evidence="1">
    <location>
        <begin position="1"/>
        <end position="29"/>
    </location>
</feature>